<name>A0A9N7W5E3_PLEPL</name>
<proteinExistence type="predicted"/>
<accession>A0A9N7W5E3</accession>
<dbReference type="EMBL" id="CADEAL010004499">
    <property type="protein sequence ID" value="CAB1460901.1"/>
    <property type="molecule type" value="Genomic_DNA"/>
</dbReference>
<dbReference type="Proteomes" id="UP001153269">
    <property type="component" value="Unassembled WGS sequence"/>
</dbReference>
<keyword evidence="2" id="KW-1185">Reference proteome</keyword>
<reference evidence="1" key="1">
    <citation type="submission" date="2020-03" db="EMBL/GenBank/DDBJ databases">
        <authorList>
            <person name="Weist P."/>
        </authorList>
    </citation>
    <scope>NUCLEOTIDE SEQUENCE</scope>
</reference>
<dbReference type="AlphaFoldDB" id="A0A9N7W5E3"/>
<comment type="caution">
    <text evidence="1">The sequence shown here is derived from an EMBL/GenBank/DDBJ whole genome shotgun (WGS) entry which is preliminary data.</text>
</comment>
<gene>
    <name evidence="1" type="ORF">PLEPLA_LOCUS48774</name>
</gene>
<evidence type="ECO:0000313" key="1">
    <source>
        <dbReference type="EMBL" id="CAB1460901.1"/>
    </source>
</evidence>
<evidence type="ECO:0000313" key="2">
    <source>
        <dbReference type="Proteomes" id="UP001153269"/>
    </source>
</evidence>
<organism evidence="1 2">
    <name type="scientific">Pleuronectes platessa</name>
    <name type="common">European plaice</name>
    <dbReference type="NCBI Taxonomy" id="8262"/>
    <lineage>
        <taxon>Eukaryota</taxon>
        <taxon>Metazoa</taxon>
        <taxon>Chordata</taxon>
        <taxon>Craniata</taxon>
        <taxon>Vertebrata</taxon>
        <taxon>Euteleostomi</taxon>
        <taxon>Actinopterygii</taxon>
        <taxon>Neopterygii</taxon>
        <taxon>Teleostei</taxon>
        <taxon>Neoteleostei</taxon>
        <taxon>Acanthomorphata</taxon>
        <taxon>Carangaria</taxon>
        <taxon>Pleuronectiformes</taxon>
        <taxon>Pleuronectoidei</taxon>
        <taxon>Pleuronectidae</taxon>
        <taxon>Pleuronectes</taxon>
    </lineage>
</organism>
<protein>
    <submittedName>
        <fullName evidence="1">Uncharacterized protein</fullName>
    </submittedName>
</protein>
<sequence>MDVVSPSKLKQISLVSRRCPPCCGLCPKEAWNLSQTHPSQENQASCAGSGGACGEHLPSRFHLVAKTAPDPTSAPPQLLSSEVRVYVPSFILQAFRGFVNSLTCHREKEKFLDVQVTVPEGKKENVSTSLLLQ</sequence>